<evidence type="ECO:0000313" key="2">
    <source>
        <dbReference type="WBParaSite" id="nRc.2.0.1.t02785-RA"/>
    </source>
</evidence>
<keyword evidence="1" id="KW-1185">Reference proteome</keyword>
<reference evidence="2" key="1">
    <citation type="submission" date="2022-11" db="UniProtKB">
        <authorList>
            <consortium name="WormBaseParasite"/>
        </authorList>
    </citation>
    <scope>IDENTIFICATION</scope>
</reference>
<name>A0A915HMR2_ROMCU</name>
<organism evidence="1 2">
    <name type="scientific">Romanomermis culicivorax</name>
    <name type="common">Nematode worm</name>
    <dbReference type="NCBI Taxonomy" id="13658"/>
    <lineage>
        <taxon>Eukaryota</taxon>
        <taxon>Metazoa</taxon>
        <taxon>Ecdysozoa</taxon>
        <taxon>Nematoda</taxon>
        <taxon>Enoplea</taxon>
        <taxon>Dorylaimia</taxon>
        <taxon>Mermithida</taxon>
        <taxon>Mermithoidea</taxon>
        <taxon>Mermithidae</taxon>
        <taxon>Romanomermis</taxon>
    </lineage>
</organism>
<proteinExistence type="predicted"/>
<protein>
    <submittedName>
        <fullName evidence="2">Uncharacterized protein</fullName>
    </submittedName>
</protein>
<accession>A0A915HMR2</accession>
<dbReference type="AlphaFoldDB" id="A0A915HMR2"/>
<sequence length="131" mass="13311">MIGVPGKTAGVAKYIPGSTAGAVVGIVSAGSIRAAGRIEGVDCDNVFGCMGSVHDEKRSGEVGLDFVGLARVVEKNKVVDGEITFSSLAVEIFFAGGRGCVESSRKKIGGCLAALSVRRVEMIFAMTGSAA</sequence>
<dbReference type="Proteomes" id="UP000887565">
    <property type="component" value="Unplaced"/>
</dbReference>
<evidence type="ECO:0000313" key="1">
    <source>
        <dbReference type="Proteomes" id="UP000887565"/>
    </source>
</evidence>
<dbReference type="WBParaSite" id="nRc.2.0.1.t02785-RA">
    <property type="protein sequence ID" value="nRc.2.0.1.t02785-RA"/>
    <property type="gene ID" value="nRc.2.0.1.g02785"/>
</dbReference>